<evidence type="ECO:0000313" key="3">
    <source>
        <dbReference type="Proteomes" id="UP001531129"/>
    </source>
</evidence>
<accession>A0ABU8CIN9</accession>
<dbReference type="Proteomes" id="UP001531129">
    <property type="component" value="Unassembled WGS sequence"/>
</dbReference>
<dbReference type="InterPro" id="IPR000361">
    <property type="entry name" value="ATAP_core_dom"/>
</dbReference>
<dbReference type="NCBIfam" id="TIGR00049">
    <property type="entry name" value="iron-sulfur cluster assembly accessory protein"/>
    <property type="match status" value="1"/>
</dbReference>
<organism evidence="2 3">
    <name type="scientific">Rhizobium aouanii</name>
    <dbReference type="NCBI Taxonomy" id="3118145"/>
    <lineage>
        <taxon>Bacteria</taxon>
        <taxon>Pseudomonadati</taxon>
        <taxon>Pseudomonadota</taxon>
        <taxon>Alphaproteobacteria</taxon>
        <taxon>Hyphomicrobiales</taxon>
        <taxon>Rhizobiaceae</taxon>
        <taxon>Rhizobium/Agrobacterium group</taxon>
        <taxon>Rhizobium</taxon>
    </lineage>
</organism>
<dbReference type="RefSeq" id="WP_264396735.1">
    <property type="nucleotide sequence ID" value="NZ_JBAMYB010000006.1"/>
</dbReference>
<gene>
    <name evidence="2" type="ORF">V8Q02_12070</name>
</gene>
<sequence length="106" mass="11358">MITLTENTVAAMKAVLFRANEPMEGFRIMVQAGGCAGFKYLIGLESFSREGDAIIEADGVKVFVDVGSQPHVHGMTVDFITGSEFAGFIFDNPNAREKCACGKSCS</sequence>
<dbReference type="EMBL" id="JBAMYC010000006">
    <property type="protein sequence ID" value="MEI1248758.1"/>
    <property type="molecule type" value="Genomic_DNA"/>
</dbReference>
<keyword evidence="3" id="KW-1185">Reference proteome</keyword>
<feature type="domain" description="Core" evidence="1">
    <location>
        <begin position="2"/>
        <end position="103"/>
    </location>
</feature>
<reference evidence="2 3" key="1">
    <citation type="submission" date="2024-01" db="EMBL/GenBank/DDBJ databases">
        <title>Draft genome sequences of three bacterial strains isolated from Acacia saligna represent a potential new species within the genus Rhizobium.</title>
        <authorList>
            <person name="Tambong J.T."/>
            <person name="Mnasri B."/>
        </authorList>
    </citation>
    <scope>NUCLEOTIDE SEQUENCE [LARGE SCALE GENOMIC DNA]</scope>
    <source>
        <strain evidence="2 3">1AS12I</strain>
    </source>
</reference>
<dbReference type="Gene3D" id="2.60.300.12">
    <property type="entry name" value="HesB-like domain"/>
    <property type="match status" value="1"/>
</dbReference>
<proteinExistence type="predicted"/>
<dbReference type="PANTHER" id="PTHR43011">
    <property type="entry name" value="IRON-SULFUR CLUSTER ASSEMBLY 2 HOMOLOG, MITOCHONDRIAL"/>
    <property type="match status" value="1"/>
</dbReference>
<name>A0ABU8CIN9_9HYPH</name>
<comment type="caution">
    <text evidence="2">The sequence shown here is derived from an EMBL/GenBank/DDBJ whole genome shotgun (WGS) entry which is preliminary data.</text>
</comment>
<protein>
    <submittedName>
        <fullName evidence="2">Iron-sulfur cluster assembly accessory protein</fullName>
    </submittedName>
</protein>
<dbReference type="InterPro" id="IPR035903">
    <property type="entry name" value="HesB-like_dom_sf"/>
</dbReference>
<dbReference type="InterPro" id="IPR016092">
    <property type="entry name" value="ATAP"/>
</dbReference>
<dbReference type="SUPFAM" id="SSF89360">
    <property type="entry name" value="HesB-like domain"/>
    <property type="match status" value="1"/>
</dbReference>
<evidence type="ECO:0000259" key="1">
    <source>
        <dbReference type="Pfam" id="PF01521"/>
    </source>
</evidence>
<dbReference type="Pfam" id="PF01521">
    <property type="entry name" value="Fe-S_biosyn"/>
    <property type="match status" value="1"/>
</dbReference>
<evidence type="ECO:0000313" key="2">
    <source>
        <dbReference type="EMBL" id="MEI1248758.1"/>
    </source>
</evidence>
<dbReference type="PANTHER" id="PTHR43011:SF1">
    <property type="entry name" value="IRON-SULFUR CLUSTER ASSEMBLY 2 HOMOLOG, MITOCHONDRIAL"/>
    <property type="match status" value="1"/>
</dbReference>